<dbReference type="OrthoDB" id="226701at2"/>
<sequence length="95" mass="10649">MSRPNRFREVFDRLPELPKVDLAIDALHFTGWTWCECGILLTWSRTLQTAIADRDPSDSVVAMGDVAPLVTCSQTSTRLHEADYSPVIDDYSGYG</sequence>
<name>A0A5S4FUT7_9ACTN</name>
<proteinExistence type="predicted"/>
<evidence type="ECO:0000313" key="2">
    <source>
        <dbReference type="Proteomes" id="UP000309128"/>
    </source>
</evidence>
<dbReference type="RefSeq" id="WP_138669506.1">
    <property type="nucleotide sequence ID" value="NZ_VCKY01000114.1"/>
</dbReference>
<accession>A0A5S4FUT7</accession>
<organism evidence="1 2">
    <name type="scientific">Nonomuraea turkmeniaca</name>
    <dbReference type="NCBI Taxonomy" id="103838"/>
    <lineage>
        <taxon>Bacteria</taxon>
        <taxon>Bacillati</taxon>
        <taxon>Actinomycetota</taxon>
        <taxon>Actinomycetes</taxon>
        <taxon>Streptosporangiales</taxon>
        <taxon>Streptosporangiaceae</taxon>
        <taxon>Nonomuraea</taxon>
    </lineage>
</organism>
<evidence type="ECO:0000313" key="1">
    <source>
        <dbReference type="EMBL" id="TMR14080.1"/>
    </source>
</evidence>
<reference evidence="1 2" key="1">
    <citation type="submission" date="2019-05" db="EMBL/GenBank/DDBJ databases">
        <title>Draft genome sequence of Nonomuraea turkmeniaca DSM 43926.</title>
        <authorList>
            <person name="Saricaoglu S."/>
            <person name="Isik K."/>
        </authorList>
    </citation>
    <scope>NUCLEOTIDE SEQUENCE [LARGE SCALE GENOMIC DNA]</scope>
    <source>
        <strain evidence="1 2">DSM 43926</strain>
    </source>
</reference>
<dbReference type="AlphaFoldDB" id="A0A5S4FUT7"/>
<comment type="caution">
    <text evidence="1">The sequence shown here is derived from an EMBL/GenBank/DDBJ whole genome shotgun (WGS) entry which is preliminary data.</text>
</comment>
<gene>
    <name evidence="1" type="ORF">ETD86_29480</name>
</gene>
<keyword evidence="2" id="KW-1185">Reference proteome</keyword>
<dbReference type="Proteomes" id="UP000309128">
    <property type="component" value="Unassembled WGS sequence"/>
</dbReference>
<protein>
    <submittedName>
        <fullName evidence="1">Uncharacterized protein</fullName>
    </submittedName>
</protein>
<dbReference type="EMBL" id="VCKY01000114">
    <property type="protein sequence ID" value="TMR14080.1"/>
    <property type="molecule type" value="Genomic_DNA"/>
</dbReference>